<feature type="compositionally biased region" description="Polar residues" evidence="3">
    <location>
        <begin position="271"/>
        <end position="283"/>
    </location>
</feature>
<evidence type="ECO:0000256" key="1">
    <source>
        <dbReference type="ARBA" id="ARBA00022884"/>
    </source>
</evidence>
<dbReference type="FunFam" id="3.30.70.330:FF:000962">
    <property type="entry name" value="RBMX2 ortholog"/>
    <property type="match status" value="1"/>
</dbReference>
<dbReference type="InterPro" id="IPR000504">
    <property type="entry name" value="RRM_dom"/>
</dbReference>
<organism evidence="5 6">
    <name type="scientific">Hyalella azteca</name>
    <name type="common">Amphipod</name>
    <dbReference type="NCBI Taxonomy" id="294128"/>
    <lineage>
        <taxon>Eukaryota</taxon>
        <taxon>Metazoa</taxon>
        <taxon>Ecdysozoa</taxon>
        <taxon>Arthropoda</taxon>
        <taxon>Crustacea</taxon>
        <taxon>Multicrustacea</taxon>
        <taxon>Malacostraca</taxon>
        <taxon>Eumalacostraca</taxon>
        <taxon>Peracarida</taxon>
        <taxon>Amphipoda</taxon>
        <taxon>Senticaudata</taxon>
        <taxon>Talitrida</taxon>
        <taxon>Talitroidea</taxon>
        <taxon>Hyalellidae</taxon>
        <taxon>Hyalella</taxon>
    </lineage>
</organism>
<dbReference type="SUPFAM" id="SSF54928">
    <property type="entry name" value="RNA-binding domain, RBD"/>
    <property type="match status" value="1"/>
</dbReference>
<protein>
    <submittedName>
        <fullName evidence="6">RNA-binding motif protein, X-linked 2</fullName>
    </submittedName>
</protein>
<dbReference type="GO" id="GO:0071011">
    <property type="term" value="C:precatalytic spliceosome"/>
    <property type="evidence" value="ECO:0007669"/>
    <property type="project" value="TreeGrafter"/>
</dbReference>
<gene>
    <name evidence="6" type="primary">LOC108670129</name>
</gene>
<keyword evidence="5" id="KW-1185">Reference proteome</keyword>
<dbReference type="InterPro" id="IPR035979">
    <property type="entry name" value="RBD_domain_sf"/>
</dbReference>
<feature type="domain" description="RRM" evidence="4">
    <location>
        <begin position="36"/>
        <end position="114"/>
    </location>
</feature>
<dbReference type="GO" id="GO:0000398">
    <property type="term" value="P:mRNA splicing, via spliceosome"/>
    <property type="evidence" value="ECO:0007669"/>
    <property type="project" value="InterPro"/>
</dbReference>
<evidence type="ECO:0000313" key="6">
    <source>
        <dbReference type="RefSeq" id="XP_018013070.1"/>
    </source>
</evidence>
<dbReference type="AlphaFoldDB" id="A0A8B7NHG2"/>
<name>A0A8B7NHG2_HYAAZ</name>
<dbReference type="Proteomes" id="UP000694843">
    <property type="component" value="Unplaced"/>
</dbReference>
<dbReference type="RefSeq" id="XP_018013070.1">
    <property type="nucleotide sequence ID" value="XM_018157581.1"/>
</dbReference>
<dbReference type="Gene3D" id="3.30.70.330">
    <property type="match status" value="1"/>
</dbReference>
<dbReference type="PROSITE" id="PS50102">
    <property type="entry name" value="RRM"/>
    <property type="match status" value="1"/>
</dbReference>
<reference evidence="6" key="1">
    <citation type="submission" date="2025-08" db="UniProtKB">
        <authorList>
            <consortium name="RefSeq"/>
        </authorList>
    </citation>
    <scope>IDENTIFICATION</scope>
</reference>
<evidence type="ECO:0000256" key="2">
    <source>
        <dbReference type="PROSITE-ProRule" id="PRU00176"/>
    </source>
</evidence>
<feature type="compositionally biased region" description="Basic residues" evidence="3">
    <location>
        <begin position="225"/>
        <end position="250"/>
    </location>
</feature>
<accession>A0A8B7NHG2</accession>
<dbReference type="GO" id="GO:0003723">
    <property type="term" value="F:RNA binding"/>
    <property type="evidence" value="ECO:0007669"/>
    <property type="project" value="UniProtKB-UniRule"/>
</dbReference>
<feature type="compositionally biased region" description="Basic and acidic residues" evidence="3">
    <location>
        <begin position="174"/>
        <end position="186"/>
    </location>
</feature>
<dbReference type="GO" id="GO:0071013">
    <property type="term" value="C:catalytic step 2 spliceosome"/>
    <property type="evidence" value="ECO:0007669"/>
    <property type="project" value="TreeGrafter"/>
</dbReference>
<dbReference type="InterPro" id="IPR012677">
    <property type="entry name" value="Nucleotide-bd_a/b_plait_sf"/>
</dbReference>
<dbReference type="InterPro" id="IPR045844">
    <property type="entry name" value="RRM_Ist3-like"/>
</dbReference>
<dbReference type="KEGG" id="hazt:108670129"/>
<dbReference type="OrthoDB" id="2573941at2759"/>
<dbReference type="GO" id="GO:0005686">
    <property type="term" value="C:U2 snRNP"/>
    <property type="evidence" value="ECO:0007669"/>
    <property type="project" value="TreeGrafter"/>
</dbReference>
<dbReference type="InterPro" id="IPR051847">
    <property type="entry name" value="RNA_proc/Spliceosome_comp"/>
</dbReference>
<feature type="region of interest" description="Disordered" evidence="3">
    <location>
        <begin position="138"/>
        <end position="419"/>
    </location>
</feature>
<evidence type="ECO:0000256" key="3">
    <source>
        <dbReference type="SAM" id="MobiDB-lite"/>
    </source>
</evidence>
<dbReference type="GeneID" id="108670129"/>
<keyword evidence="1 2" id="KW-0694">RNA-binding</keyword>
<dbReference type="SMART" id="SM00360">
    <property type="entry name" value="RRM"/>
    <property type="match status" value="1"/>
</dbReference>
<dbReference type="Pfam" id="PF00076">
    <property type="entry name" value="RRM_1"/>
    <property type="match status" value="1"/>
</dbReference>
<evidence type="ECO:0000259" key="4">
    <source>
        <dbReference type="PROSITE" id="PS50102"/>
    </source>
</evidence>
<evidence type="ECO:0000313" key="5">
    <source>
        <dbReference type="Proteomes" id="UP000694843"/>
    </source>
</evidence>
<dbReference type="PANTHER" id="PTHR45880">
    <property type="entry name" value="RNA-BINDING MOTIF PROTEIN, X-LINKED 2"/>
    <property type="match status" value="1"/>
</dbReference>
<feature type="compositionally biased region" description="Basic and acidic residues" evidence="3">
    <location>
        <begin position="288"/>
        <end position="338"/>
    </location>
</feature>
<dbReference type="CDD" id="cd12411">
    <property type="entry name" value="RRM_ist3_like"/>
    <property type="match status" value="1"/>
</dbReference>
<feature type="compositionally biased region" description="Basic and acidic residues" evidence="3">
    <location>
        <begin position="346"/>
        <end position="402"/>
    </location>
</feature>
<dbReference type="PANTHER" id="PTHR45880:SF1">
    <property type="entry name" value="RNA-BINDING MOTIF PROTEIN, X-LINKED 2"/>
    <property type="match status" value="1"/>
</dbReference>
<proteinExistence type="predicted"/>
<sequence>MNALTNVRNIQNLNLRELEARVPFAQSWHQQYKDSAWIFIGGLDYDLTEGDIICLFSQYGEVANINLVRDKKTGKSKGFAFLCFENQLSTVLSVDNLNSIKLCGRTIRVDHVEEYKVPKMREDMAPEQQKLALEGCAPQPIAPSHNTSMSAEMEIEGSPDCSDRKKLKKRKEEKHKDIKGRVKEEPAMSSDQSFPKLTGSVVDGVLLPPRLLPPTLLPAPAIKGSKSKLKKSKKKKKDRKKQKKKNKEKKSRRDSSDSSSCSSSEEDGPTAATTTHQSKNADASQPDIRIKSEPPSDFETDSRWNNEIDHRDRWKNSSHLHSDRSRDPSSFKNERSLTRDSPCMSDGRRSNSHSLRDERRDEKICERRDDKYRSGVSEGRNRRDESQKSRRPFSDAEDEGSRLMHKRQKVNSDFYEKRD</sequence>